<gene>
    <name evidence="1" type="ORF">Gogos_000669</name>
</gene>
<evidence type="ECO:0000313" key="1">
    <source>
        <dbReference type="EMBL" id="MBA0751766.1"/>
    </source>
</evidence>
<comment type="caution">
    <text evidence="1">The sequence shown here is derived from an EMBL/GenBank/DDBJ whole genome shotgun (WGS) entry which is preliminary data.</text>
</comment>
<protein>
    <submittedName>
        <fullName evidence="1">Uncharacterized protein</fullName>
    </submittedName>
</protein>
<keyword evidence="2" id="KW-1185">Reference proteome</keyword>
<organism evidence="1 2">
    <name type="scientific">Gossypium gossypioides</name>
    <name type="common">Mexican cotton</name>
    <name type="synonym">Selera gossypioides</name>
    <dbReference type="NCBI Taxonomy" id="34282"/>
    <lineage>
        <taxon>Eukaryota</taxon>
        <taxon>Viridiplantae</taxon>
        <taxon>Streptophyta</taxon>
        <taxon>Embryophyta</taxon>
        <taxon>Tracheophyta</taxon>
        <taxon>Spermatophyta</taxon>
        <taxon>Magnoliopsida</taxon>
        <taxon>eudicotyledons</taxon>
        <taxon>Gunneridae</taxon>
        <taxon>Pentapetalae</taxon>
        <taxon>rosids</taxon>
        <taxon>malvids</taxon>
        <taxon>Malvales</taxon>
        <taxon>Malvaceae</taxon>
        <taxon>Malvoideae</taxon>
        <taxon>Gossypium</taxon>
    </lineage>
</organism>
<name>A0A7J9CTI6_GOSGO</name>
<accession>A0A7J9CTI6</accession>
<dbReference type="OrthoDB" id="10529052at2759"/>
<sequence length="190" mass="22226">METFSLLPILPEDSSLPSIRRFWPEVSYRSPNHFRGSLLQVKAFSSSQGLRCNSMRIDVFLLWNENKLNLLKTTSMVLNISDYCSNDRFIYISALTFLDDVSDSPYDFCSCHVFPFIYELVSTEPYEPEATTEDPELFIIFFVKDPDMAAIFFIASTSRTLRIPNDPFDFEVDKRWDKVLRDPPYYHLNL</sequence>
<dbReference type="EMBL" id="JABEZY010000013">
    <property type="protein sequence ID" value="MBA0751766.1"/>
    <property type="molecule type" value="Genomic_DNA"/>
</dbReference>
<evidence type="ECO:0000313" key="2">
    <source>
        <dbReference type="Proteomes" id="UP000593579"/>
    </source>
</evidence>
<dbReference type="AlphaFoldDB" id="A0A7J9CTI6"/>
<dbReference type="Proteomes" id="UP000593579">
    <property type="component" value="Unassembled WGS sequence"/>
</dbReference>
<proteinExistence type="predicted"/>
<reference evidence="1 2" key="1">
    <citation type="journal article" date="2019" name="Genome Biol. Evol.">
        <title>Insights into the evolution of the New World diploid cottons (Gossypium, subgenus Houzingenia) based on genome sequencing.</title>
        <authorList>
            <person name="Grover C.E."/>
            <person name="Arick M.A. 2nd"/>
            <person name="Thrash A."/>
            <person name="Conover J.L."/>
            <person name="Sanders W.S."/>
            <person name="Peterson D.G."/>
            <person name="Frelichowski J.E."/>
            <person name="Scheffler J.A."/>
            <person name="Scheffler B.E."/>
            <person name="Wendel J.F."/>
        </authorList>
    </citation>
    <scope>NUCLEOTIDE SEQUENCE [LARGE SCALE GENOMIC DNA]</scope>
    <source>
        <strain evidence="1">5</strain>
        <tissue evidence="1">Leaf</tissue>
    </source>
</reference>